<proteinExistence type="predicted"/>
<sequence length="36" mass="4171">MELRLTWEEAQDLLRPPPSVGPSIVTIEGHDFEEYD</sequence>
<dbReference type="EMBL" id="PGOL01031313">
    <property type="protein sequence ID" value="PKI26350.1"/>
    <property type="molecule type" value="Genomic_DNA"/>
</dbReference>
<gene>
    <name evidence="2" type="ORF">CRG98_048961</name>
</gene>
<evidence type="ECO:0000256" key="1">
    <source>
        <dbReference type="SAM" id="MobiDB-lite"/>
    </source>
</evidence>
<keyword evidence="3" id="KW-1185">Reference proteome</keyword>
<comment type="caution">
    <text evidence="2">The sequence shown here is derived from an EMBL/GenBank/DDBJ whole genome shotgun (WGS) entry which is preliminary data.</text>
</comment>
<evidence type="ECO:0000313" key="3">
    <source>
        <dbReference type="Proteomes" id="UP000233551"/>
    </source>
</evidence>
<dbReference type="Proteomes" id="UP000233551">
    <property type="component" value="Unassembled WGS sequence"/>
</dbReference>
<accession>A0A2I0HG45</accession>
<name>A0A2I0HG45_PUNGR</name>
<organism evidence="2 3">
    <name type="scientific">Punica granatum</name>
    <name type="common">Pomegranate</name>
    <dbReference type="NCBI Taxonomy" id="22663"/>
    <lineage>
        <taxon>Eukaryota</taxon>
        <taxon>Viridiplantae</taxon>
        <taxon>Streptophyta</taxon>
        <taxon>Embryophyta</taxon>
        <taxon>Tracheophyta</taxon>
        <taxon>Spermatophyta</taxon>
        <taxon>Magnoliopsida</taxon>
        <taxon>eudicotyledons</taxon>
        <taxon>Gunneridae</taxon>
        <taxon>Pentapetalae</taxon>
        <taxon>rosids</taxon>
        <taxon>malvids</taxon>
        <taxon>Myrtales</taxon>
        <taxon>Lythraceae</taxon>
        <taxon>Punica</taxon>
    </lineage>
</organism>
<dbReference type="AlphaFoldDB" id="A0A2I0HG45"/>
<reference evidence="2 3" key="1">
    <citation type="submission" date="2017-11" db="EMBL/GenBank/DDBJ databases">
        <title>De-novo sequencing of pomegranate (Punica granatum L.) genome.</title>
        <authorList>
            <person name="Akparov Z."/>
            <person name="Amiraslanov A."/>
            <person name="Hajiyeva S."/>
            <person name="Abbasov M."/>
            <person name="Kaur K."/>
            <person name="Hamwieh A."/>
            <person name="Solovyev V."/>
            <person name="Salamov A."/>
            <person name="Braich B."/>
            <person name="Kosarev P."/>
            <person name="Mahmoud A."/>
            <person name="Hajiyev E."/>
            <person name="Babayeva S."/>
            <person name="Izzatullayeva V."/>
            <person name="Mammadov A."/>
            <person name="Mammadov A."/>
            <person name="Sharifova S."/>
            <person name="Ojaghi J."/>
            <person name="Eynullazada K."/>
            <person name="Bayramov B."/>
            <person name="Abdulazimova A."/>
            <person name="Shahmuradov I."/>
        </authorList>
    </citation>
    <scope>NUCLEOTIDE SEQUENCE [LARGE SCALE GENOMIC DNA]</scope>
    <source>
        <strain evidence="3">cv. AG2017</strain>
        <tissue evidence="2">Leaf</tissue>
    </source>
</reference>
<dbReference type="PANTHER" id="PTHR46245">
    <property type="entry name" value="B3 DOMAIN-CONTAINING PROTEIN OS07G0563300"/>
    <property type="match status" value="1"/>
</dbReference>
<protein>
    <submittedName>
        <fullName evidence="2">Uncharacterized protein</fullName>
    </submittedName>
</protein>
<evidence type="ECO:0000313" key="2">
    <source>
        <dbReference type="EMBL" id="PKI26350.1"/>
    </source>
</evidence>
<feature type="non-terminal residue" evidence="2">
    <location>
        <position position="36"/>
    </location>
</feature>
<dbReference type="PANTHER" id="PTHR46245:SF3">
    <property type="entry name" value="B3 DOMAIN-CONTAINING TRANSCRIPTION REPRESSOR VAL1"/>
    <property type="match status" value="1"/>
</dbReference>
<feature type="region of interest" description="Disordered" evidence="1">
    <location>
        <begin position="14"/>
        <end position="36"/>
    </location>
</feature>
<dbReference type="STRING" id="22663.A0A2I0HG45"/>